<dbReference type="RefSeq" id="XP_013355681.1">
    <property type="nucleotide sequence ID" value="XM_013500227.1"/>
</dbReference>
<feature type="region of interest" description="Disordered" evidence="3">
    <location>
        <begin position="1"/>
        <end position="89"/>
    </location>
</feature>
<feature type="region of interest" description="Disordered" evidence="3">
    <location>
        <begin position="378"/>
        <end position="448"/>
    </location>
</feature>
<reference evidence="5" key="2">
    <citation type="submission" date="2013-10" db="EMBL/GenBank/DDBJ databases">
        <authorList>
            <person name="Aslett M."/>
        </authorList>
    </citation>
    <scope>NUCLEOTIDE SEQUENCE [LARGE SCALE GENOMIC DNA]</scope>
    <source>
        <strain evidence="5">Houghton</strain>
    </source>
</reference>
<feature type="region of interest" description="Disordered" evidence="3">
    <location>
        <begin position="478"/>
        <end position="509"/>
    </location>
</feature>
<dbReference type="GO" id="GO:0000139">
    <property type="term" value="C:Golgi membrane"/>
    <property type="evidence" value="ECO:0007669"/>
    <property type="project" value="TreeGrafter"/>
</dbReference>
<feature type="compositionally biased region" description="Low complexity" evidence="3">
    <location>
        <begin position="32"/>
        <end position="58"/>
    </location>
</feature>
<evidence type="ECO:0000256" key="2">
    <source>
        <dbReference type="ARBA" id="ARBA00023136"/>
    </source>
</evidence>
<dbReference type="PANTHER" id="PTHR22746">
    <property type="entry name" value="RAB6A-GEF COMPLEX PARTNER PROTEIN 1"/>
    <property type="match status" value="1"/>
</dbReference>
<feature type="compositionally biased region" description="Polar residues" evidence="3">
    <location>
        <begin position="1412"/>
        <end position="1423"/>
    </location>
</feature>
<comment type="subcellular location">
    <subcellularLocation>
        <location evidence="1">Membrane</location>
    </subcellularLocation>
</comment>
<feature type="region of interest" description="Disordered" evidence="3">
    <location>
        <begin position="1388"/>
        <end position="1442"/>
    </location>
</feature>
<evidence type="ECO:0000256" key="3">
    <source>
        <dbReference type="SAM" id="MobiDB-lite"/>
    </source>
</evidence>
<dbReference type="GO" id="GO:0042147">
    <property type="term" value="P:retrograde transport, endosome to Golgi"/>
    <property type="evidence" value="ECO:0007669"/>
    <property type="project" value="TreeGrafter"/>
</dbReference>
<dbReference type="GO" id="GO:0034066">
    <property type="term" value="C:Ric1-Rgp1 guanyl-nucleotide exchange factor complex"/>
    <property type="evidence" value="ECO:0007669"/>
    <property type="project" value="InterPro"/>
</dbReference>
<dbReference type="OrthoDB" id="347593at2759"/>
<feature type="region of interest" description="Disordered" evidence="3">
    <location>
        <begin position="810"/>
        <end position="833"/>
    </location>
</feature>
<feature type="compositionally biased region" description="Polar residues" evidence="3">
    <location>
        <begin position="484"/>
        <end position="501"/>
    </location>
</feature>
<dbReference type="GO" id="GO:0005829">
    <property type="term" value="C:cytosol"/>
    <property type="evidence" value="ECO:0007669"/>
    <property type="project" value="TreeGrafter"/>
</dbReference>
<evidence type="ECO:0000313" key="5">
    <source>
        <dbReference type="EMBL" id="CDJ33117.1"/>
    </source>
</evidence>
<reference evidence="5" key="1">
    <citation type="submission" date="2013-10" db="EMBL/GenBank/DDBJ databases">
        <title>Genomic analysis of the causative agents of coccidiosis in chickens.</title>
        <authorList>
            <person name="Reid A.J."/>
            <person name="Blake D."/>
            <person name="Billington K."/>
            <person name="Browne H."/>
            <person name="Dunn M."/>
            <person name="Hung S."/>
            <person name="Kawahara F."/>
            <person name="Miranda-Saavedra D."/>
            <person name="Mourier T."/>
            <person name="Nagra H."/>
            <person name="Otto T.D."/>
            <person name="Rawlings N."/>
            <person name="Sanchez A."/>
            <person name="Sanders M."/>
            <person name="Subramaniam C."/>
            <person name="Tay Y."/>
            <person name="Dear P."/>
            <person name="Doerig C."/>
            <person name="Gruber A."/>
            <person name="Parkinson J."/>
            <person name="Shirley M."/>
            <person name="Wan K.L."/>
            <person name="Berriman M."/>
            <person name="Tomley F."/>
            <person name="Pain A."/>
        </authorList>
    </citation>
    <scope>NUCLEOTIDE SEQUENCE [LARGE SCALE GENOMIC DNA]</scope>
    <source>
        <strain evidence="5">Houghton</strain>
    </source>
</reference>
<dbReference type="Proteomes" id="UP000030744">
    <property type="component" value="Unassembled WGS sequence"/>
</dbReference>
<evidence type="ECO:0000313" key="6">
    <source>
        <dbReference type="Proteomes" id="UP000030744"/>
    </source>
</evidence>
<feature type="compositionally biased region" description="Low complexity" evidence="3">
    <location>
        <begin position="379"/>
        <end position="391"/>
    </location>
</feature>
<sequence length="2302" mass="245774">MITAYGQPAALSLVLPPPDEGKGAGGYDRSDSSSSTNSGSSSNSGGLLQQQLQELQQQKPTWTETGGWRAASSAEGLNEPSTVGAVAGVAPTTGGESWLTEGFSTAVDAWRLGSTGSFSDDDAEGSDAEEDHIQPAAAENASTAEEAIRSLPSMITAHRPPNTSPLSVSFCLLLRLPVRPSALCCSSVQRHQQLLLAGCSRQPALFWLDLGGLKQVLGCLYTSDLLRVAKRAGVCPGNAGPPFAAVAASGVAPTAATTAAWSGAAYQSRTTAVPGDWGCPCSACGGRCCCFLERPSLQPMRRSSSRNGGSAPAEATLPSSRRCRCLGRRRLITYLYHPKGYTAVTDLLRLPASAQDAQLLPDLPDVFLCGDSSQDPGWSLPTSLGSGSASTSRRRSRTLRTPQVPRSMGYSSSAECSSKRSTRDDVVGAGHRSAKSLSVREPQRRSTSQLQLHLDALRSSDSSSTANAKSSCNNITTICNSTNDPTVNQAVASRSGRSTTGVRDGRRNPVASVASLGGVLGKPDSSLADRATVAVAAAGSNSSSSSGDTSDDGVSLGWRSSRLTRGPRNARPLELPQQMREVRWPVLRSLTDDTFSNYEALRARCCGGVRQLQLNCRLDILAVVTASGELLLLAWRFPLRGYSEVDECEGIQNPVKDSCVAPQPRKGHFASQQHLQRLEPEFPIAAAAEGGRDVSEAPSPASEGSQLSGGRSTSRRRGCGSISIGAGRDGRVAIGHSAREGFVNAYSASETGHRNSNANMLRPWRPLGLQLRAEGVCCCALNGERSLVAVGLGNGSVEVYRLIWPRNPVQRVRSSRDPHRQQTQQRSTRRIHRDVERDGFTLLPQLLHVITVPDDIRVAAAQQESIGAIRTAAGATCTMGAPYLRARSVQSLQWTADGAALSVRWLRGGTAVFSHTGSILFSLPDPFAAEASAQASSAGLPHPISRPSGCSQRPWQQKLLYSGEVWGDIAATAAAVAAGSAAGSGQLCCWIMGGLSLLHACPSLGANAQLQPDGQCTGLGRNVMFYEVDPKIEGPTSEQLLEVPVVRSASVAVAASSVDVCGSRCASDLTDRVMIGGSHLLVWSFLGNVKASAALSLIPLPPNLYTAKAFPVRQAALSPDGSHMLVSGRRGFALFAMLQRRWRLLCMESQEAQLPTGTLPLGWYTKDIFFVSTPACNQPDAAQSAATAAAAPEPRSTLNAPDAAPRWLLPSSVFHRFEAAVAAAVDFCPSRFAAHVPLTIHEKTAWLQQQQQQYQQSAARLWGAAGTGSGSRELSAVAAGAASRGTGSSSTTMWHYAVLFLSSSERLDLRCRVAEIKRLPARPHTATVLPSLQQQQLLRPAASLGSPHLTVSPRQHDGREERQQEELHHDEPASCGLRVLEEVALKQSTVNGSDPDPERRLSDDKLNPCSREGSSNSSRTTESAFAEQYKARSTRPWPVSTTKVQGSSAVLALHETHSGSSRSNLSAESAAVSPSLFVGPRAPSSTAVPLSPLPFQRIVDFPRPAAVVPARSNRRGNINLYEAQLQHQQEQDPPKHLMRESLEAYARGSSSVLLYSTQSKAAGETAGAAKSETTEAAPTASGGFAASTLRAEPSFVDSEGCGGSGLDSSPATRGPAVAAQLWEARIENCDVCCCCVAGWHLWAQTASGLLLASVGFHYSGTAAAAEAADLTPEHLLAVTDVRLRSALVLPVEARPQPLHIVGVLGELGVAVACTPSRETALGFPIQIQPATQIRLLVQPCTHALLQRQLLAAVACIPVNSRAHFGLVKGRAFDAAAEGLMKELTKCTGSAKSIDSNQDNCSTCKRVFMSVSALRKSPHVFVATLVFCMRKTEPLVSPAVLGSLLQRQVPPVDPITLFTKCLESGLLQTASLYLLPIQTAEGPLQVRCRRVLPLLRAALEAGNFLLVRKLLHFFWAFFRRRHHPRSACNRSKAQQQQLWAEPASVAPVGCPVQRRREGQHSEGQQNFVYKRRTRRKSHQVSQLRSLLWRPLHAEDLNFQITESTAEAGADDSFSTNPWLSRVPLELPHVDRLLAARVYQEVERTVAAAASALLQQQQWLRLFDLATTLALDLPAWLRGHSKGDLLDQVDQRHKQNTQKQMPGADGLATSTAKTVPEGTEHSCRAATAGAAATASQVLPLFSEAVLSFTQQLCIGDTPLSLRLKRPLILDCSSSSVEEKYKQLYPAWQGELQVAGSAAAVLEMACRQSWTCTASLVPPLCSNWNRQQHAAAEIARYLANVLLRSGLPVYTLALAAAARDRVAAAQIFGWYPRLRCLFLPTVGSAWVDGAEGQAALSRGQAAKEV</sequence>
<keyword evidence="6" id="KW-1185">Reference proteome</keyword>
<keyword evidence="2" id="KW-0472">Membrane</keyword>
<feature type="region of interest" description="Disordered" evidence="3">
    <location>
        <begin position="689"/>
        <end position="724"/>
    </location>
</feature>
<feature type="compositionally biased region" description="Basic and acidic residues" evidence="3">
    <location>
        <begin position="1354"/>
        <end position="1372"/>
    </location>
</feature>
<dbReference type="EMBL" id="HG684882">
    <property type="protein sequence ID" value="CDJ33117.1"/>
    <property type="molecule type" value="Genomic_DNA"/>
</dbReference>
<dbReference type="Pfam" id="PF07064">
    <property type="entry name" value="RIC1"/>
    <property type="match status" value="1"/>
</dbReference>
<gene>
    <name evidence="5" type="ORF">EMH_0014850</name>
</gene>
<feature type="region of interest" description="Disordered" evidence="3">
    <location>
        <begin position="537"/>
        <end position="569"/>
    </location>
</feature>
<dbReference type="GO" id="GO:0006886">
    <property type="term" value="P:intracellular protein transport"/>
    <property type="evidence" value="ECO:0007669"/>
    <property type="project" value="InterPro"/>
</dbReference>
<dbReference type="PANTHER" id="PTHR22746:SF10">
    <property type="entry name" value="GUANINE NUCLEOTIDE EXCHANGE FACTOR SUBUNIT RIC1"/>
    <property type="match status" value="1"/>
</dbReference>
<feature type="compositionally biased region" description="Basic and acidic residues" evidence="3">
    <location>
        <begin position="1396"/>
        <end position="1406"/>
    </location>
</feature>
<dbReference type="InterPro" id="IPR040096">
    <property type="entry name" value="Ric1"/>
</dbReference>
<organism evidence="5 6">
    <name type="scientific">Eimeria mitis</name>
    <dbReference type="NCBI Taxonomy" id="44415"/>
    <lineage>
        <taxon>Eukaryota</taxon>
        <taxon>Sar</taxon>
        <taxon>Alveolata</taxon>
        <taxon>Apicomplexa</taxon>
        <taxon>Conoidasida</taxon>
        <taxon>Coccidia</taxon>
        <taxon>Eucoccidiorida</taxon>
        <taxon>Eimeriorina</taxon>
        <taxon>Eimeriidae</taxon>
        <taxon>Eimeria</taxon>
    </lineage>
</organism>
<name>U6KA63_9EIME</name>
<feature type="region of interest" description="Disordered" evidence="3">
    <location>
        <begin position="1341"/>
        <end position="1374"/>
    </location>
</feature>
<evidence type="ECO:0000256" key="1">
    <source>
        <dbReference type="ARBA" id="ARBA00004370"/>
    </source>
</evidence>
<accession>U6KA63</accession>
<feature type="compositionally biased region" description="Basic and acidic residues" evidence="3">
    <location>
        <begin position="417"/>
        <end position="426"/>
    </location>
</feature>
<protein>
    <recommendedName>
        <fullName evidence="4">RIC1 C-terminal alpha solenoid region domain-containing protein</fullName>
    </recommendedName>
</protein>
<proteinExistence type="predicted"/>
<dbReference type="GeneID" id="25376439"/>
<dbReference type="InterPro" id="IPR009771">
    <property type="entry name" value="RIC1_C"/>
</dbReference>
<dbReference type="VEuPathDB" id="ToxoDB:EMH_0014850"/>
<feature type="domain" description="RIC1 C-terminal alpha solenoid region" evidence="4">
    <location>
        <begin position="1796"/>
        <end position="1928"/>
    </location>
</feature>
<feature type="compositionally biased region" description="Low complexity" evidence="3">
    <location>
        <begin position="537"/>
        <end position="557"/>
    </location>
</feature>
<evidence type="ECO:0000259" key="4">
    <source>
        <dbReference type="Pfam" id="PF07064"/>
    </source>
</evidence>